<evidence type="ECO:0000256" key="4">
    <source>
        <dbReference type="PROSITE-ProRule" id="PRU00339"/>
    </source>
</evidence>
<dbReference type="Pfam" id="PF00691">
    <property type="entry name" value="OmpA"/>
    <property type="match status" value="1"/>
</dbReference>
<keyword evidence="4" id="KW-0802">TPR repeat</keyword>
<evidence type="ECO:0000313" key="8">
    <source>
        <dbReference type="EMBL" id="AKQ45339.1"/>
    </source>
</evidence>
<dbReference type="PROSITE" id="PS50005">
    <property type="entry name" value="TPR"/>
    <property type="match status" value="1"/>
</dbReference>
<feature type="chain" id="PRO_5005210994" description="OmpA-like domain-containing protein" evidence="6">
    <location>
        <begin position="24"/>
        <end position="642"/>
    </location>
</feature>
<dbReference type="InterPro" id="IPR050330">
    <property type="entry name" value="Bact_OuterMem_StrucFunc"/>
</dbReference>
<dbReference type="PANTHER" id="PTHR30329:SF21">
    <property type="entry name" value="LIPOPROTEIN YIAD-RELATED"/>
    <property type="match status" value="1"/>
</dbReference>
<proteinExistence type="predicted"/>
<comment type="subcellular location">
    <subcellularLocation>
        <location evidence="1">Cell outer membrane</location>
    </subcellularLocation>
</comment>
<dbReference type="InterPro" id="IPR019734">
    <property type="entry name" value="TPR_rpt"/>
</dbReference>
<evidence type="ECO:0000256" key="1">
    <source>
        <dbReference type="ARBA" id="ARBA00004442"/>
    </source>
</evidence>
<dbReference type="InterPro" id="IPR011659">
    <property type="entry name" value="WD40"/>
</dbReference>
<dbReference type="KEGG" id="ruf:TH63_06340"/>
<dbReference type="STRING" id="1379910.TH63_06340"/>
<feature type="domain" description="OmpA-like" evidence="7">
    <location>
        <begin position="528"/>
        <end position="642"/>
    </location>
</feature>
<dbReference type="CDD" id="cd07185">
    <property type="entry name" value="OmpA_C-like"/>
    <property type="match status" value="1"/>
</dbReference>
<dbReference type="Proteomes" id="UP000036458">
    <property type="component" value="Chromosome"/>
</dbReference>
<dbReference type="EMBL" id="CP010777">
    <property type="protein sequence ID" value="AKQ45339.1"/>
    <property type="molecule type" value="Genomic_DNA"/>
</dbReference>
<name>A0A0H4VNM4_9BACT</name>
<protein>
    <recommendedName>
        <fullName evidence="7">OmpA-like domain-containing protein</fullName>
    </recommendedName>
</protein>
<dbReference type="SMART" id="SM00028">
    <property type="entry name" value="TPR"/>
    <property type="match status" value="3"/>
</dbReference>
<dbReference type="PROSITE" id="PS51123">
    <property type="entry name" value="OMPA_2"/>
    <property type="match status" value="1"/>
</dbReference>
<organism evidence="8 9">
    <name type="scientific">Rufibacter radiotolerans</name>
    <dbReference type="NCBI Taxonomy" id="1379910"/>
    <lineage>
        <taxon>Bacteria</taxon>
        <taxon>Pseudomonadati</taxon>
        <taxon>Bacteroidota</taxon>
        <taxon>Cytophagia</taxon>
        <taxon>Cytophagales</taxon>
        <taxon>Hymenobacteraceae</taxon>
        <taxon>Rufibacter</taxon>
    </lineage>
</organism>
<dbReference type="PANTHER" id="PTHR30329">
    <property type="entry name" value="STATOR ELEMENT OF FLAGELLAR MOTOR COMPLEX"/>
    <property type="match status" value="1"/>
</dbReference>
<feature type="signal peptide" evidence="6">
    <location>
        <begin position="1"/>
        <end position="23"/>
    </location>
</feature>
<dbReference type="Gene3D" id="1.25.40.10">
    <property type="entry name" value="Tetratricopeptide repeat domain"/>
    <property type="match status" value="1"/>
</dbReference>
<dbReference type="InterPro" id="IPR036737">
    <property type="entry name" value="OmpA-like_sf"/>
</dbReference>
<dbReference type="InterPro" id="IPR011990">
    <property type="entry name" value="TPR-like_helical_dom_sf"/>
</dbReference>
<dbReference type="Pfam" id="PF07676">
    <property type="entry name" value="PD40"/>
    <property type="match status" value="3"/>
</dbReference>
<keyword evidence="6" id="KW-0732">Signal</keyword>
<dbReference type="Gene3D" id="2.60.40.1120">
    <property type="entry name" value="Carboxypeptidase-like, regulatory domain"/>
    <property type="match status" value="1"/>
</dbReference>
<keyword evidence="9" id="KW-1185">Reference proteome</keyword>
<reference evidence="8 9" key="1">
    <citation type="submission" date="2015-01" db="EMBL/GenBank/DDBJ databases">
        <title>Rufibacter sp./DG31D/ whole genome sequencing.</title>
        <authorList>
            <person name="Kim M.K."/>
            <person name="Srinivasan S."/>
            <person name="Lee J.-J."/>
        </authorList>
    </citation>
    <scope>NUCLEOTIDE SEQUENCE [LARGE SCALE GENOMIC DNA]</scope>
    <source>
        <strain evidence="8 9">DG31D</strain>
    </source>
</reference>
<dbReference type="PRINTS" id="PR01021">
    <property type="entry name" value="OMPADOMAIN"/>
</dbReference>
<dbReference type="Gene3D" id="3.30.1330.60">
    <property type="entry name" value="OmpA-like domain"/>
    <property type="match status" value="1"/>
</dbReference>
<gene>
    <name evidence="8" type="ORF">TH63_06340</name>
</gene>
<dbReference type="InterPro" id="IPR006664">
    <property type="entry name" value="OMP_bac"/>
</dbReference>
<evidence type="ECO:0000313" key="9">
    <source>
        <dbReference type="Proteomes" id="UP000036458"/>
    </source>
</evidence>
<dbReference type="PATRIC" id="fig|1379910.4.peg.1384"/>
<keyword evidence="3" id="KW-0998">Cell outer membrane</keyword>
<dbReference type="AlphaFoldDB" id="A0A0H4VNM4"/>
<keyword evidence="2 5" id="KW-0472">Membrane</keyword>
<evidence type="ECO:0000256" key="3">
    <source>
        <dbReference type="ARBA" id="ARBA00023237"/>
    </source>
</evidence>
<dbReference type="SUPFAM" id="SSF82171">
    <property type="entry name" value="DPP6 N-terminal domain-like"/>
    <property type="match status" value="1"/>
</dbReference>
<dbReference type="SUPFAM" id="SSF103088">
    <property type="entry name" value="OmpA-like"/>
    <property type="match status" value="1"/>
</dbReference>
<evidence type="ECO:0000256" key="6">
    <source>
        <dbReference type="SAM" id="SignalP"/>
    </source>
</evidence>
<evidence type="ECO:0000256" key="2">
    <source>
        <dbReference type="ARBA" id="ARBA00023136"/>
    </source>
</evidence>
<dbReference type="Gene3D" id="2.120.10.30">
    <property type="entry name" value="TolB, C-terminal domain"/>
    <property type="match status" value="1"/>
</dbReference>
<feature type="repeat" description="TPR" evidence="4">
    <location>
        <begin position="69"/>
        <end position="102"/>
    </location>
</feature>
<dbReference type="OrthoDB" id="1488841at2"/>
<dbReference type="GO" id="GO:0009279">
    <property type="term" value="C:cell outer membrane"/>
    <property type="evidence" value="ECO:0007669"/>
    <property type="project" value="UniProtKB-SubCell"/>
</dbReference>
<dbReference type="InterPro" id="IPR006665">
    <property type="entry name" value="OmpA-like"/>
</dbReference>
<evidence type="ECO:0000259" key="7">
    <source>
        <dbReference type="PROSITE" id="PS51123"/>
    </source>
</evidence>
<dbReference type="SUPFAM" id="SSF48452">
    <property type="entry name" value="TPR-like"/>
    <property type="match status" value="1"/>
</dbReference>
<accession>A0A0H4VNM4</accession>
<evidence type="ECO:0000256" key="5">
    <source>
        <dbReference type="PROSITE-ProRule" id="PRU00473"/>
    </source>
</evidence>
<sequence>MYLSPRFLLILLFLVGLSAQSYAQTAKGGTSNSKAQKAFEEGNKLVQARNFPKALLAYEEAVKRDSTYGEAYLQAAGLYRVMQKPEESYQFYRRGLALLPEQPKLANDYFTYADLAFARGQYQEAGTYYEKFIKLGRKNTKQAAHAQRQVKNVAFAQKAIKEPVAFKPQSLGEVVNKMGLQYSPVLTTDQQALLFTARQGSGELDDEDLYLAYRKNGQWQEPVSISKNINTELNEGAASLSGDGRTLVFTTCNRQDSYGSCDLYISYREGDEWSTPKNMGRTVNSTSWDSQPSLSADGRTIYFASNRPGGQGGDDLWVTKLKDDGSWGAPVNLGNKINTPGRENSPFLHASGNTLYYATDGLQGMGGLDLFKVSREKGGWGTPLNLGYPLNTHRDESSIFISPDNKTGYYSGGQSAGAGKAEVALLQFEVPDVWKGKTISTFAQGKVFDAVSKKPLKATVQVYDLDSTGVISQQVSSDGSSGEYTIVLNQKQRYALFVTAPGHVLESRHISATSTSAPLALDFYLQPVNKGAKAVLSNIFFDTGKAELRSESRTELDKLFQFLRANPKIKVEIAGHTDNVGQAAANQKLSEARAKAVVAYLVSKGAPATLFQAKGYGQTQPAAPNTSEENRQLNRRIELRIL</sequence>
<dbReference type="InterPro" id="IPR011042">
    <property type="entry name" value="6-blade_b-propeller_TolB-like"/>
</dbReference>